<keyword evidence="3 4" id="KW-0413">Isomerase</keyword>
<reference evidence="6 7" key="1">
    <citation type="submission" date="2019-03" db="EMBL/GenBank/DDBJ databases">
        <title>Genomic Encyclopedia of Archaeal and Bacterial Type Strains, Phase II (KMG-II): from individual species to whole genera.</title>
        <authorList>
            <person name="Goeker M."/>
        </authorList>
    </citation>
    <scope>NUCLEOTIDE SEQUENCE [LARGE SCALE GENOMIC DNA]</scope>
    <source>
        <strain evidence="6 7">DSM 24323</strain>
    </source>
</reference>
<comment type="catalytic activity">
    <reaction evidence="1">
        <text>alpha-D-glucose 6-phosphate = beta-D-glucose 6-phosphate</text>
        <dbReference type="Rhea" id="RHEA:16249"/>
        <dbReference type="ChEBI" id="CHEBI:58225"/>
        <dbReference type="ChEBI" id="CHEBI:58247"/>
        <dbReference type="EC" id="5.1.3.15"/>
    </reaction>
</comment>
<protein>
    <recommendedName>
        <fullName evidence="4">Putative glucose-6-phosphate 1-epimerase</fullName>
        <ecNumber evidence="4">5.1.3.15</ecNumber>
    </recommendedName>
</protein>
<dbReference type="PIRSF" id="PIRSF016020">
    <property type="entry name" value="PHexose_mutarotase"/>
    <property type="match status" value="1"/>
</dbReference>
<evidence type="ECO:0000256" key="4">
    <source>
        <dbReference type="PIRNR" id="PIRNR016020"/>
    </source>
</evidence>
<evidence type="ECO:0000313" key="6">
    <source>
        <dbReference type="EMBL" id="TDT34559.1"/>
    </source>
</evidence>
<organism evidence="6 7">
    <name type="scientific">Naumannella halotolerans</name>
    <dbReference type="NCBI Taxonomy" id="993414"/>
    <lineage>
        <taxon>Bacteria</taxon>
        <taxon>Bacillati</taxon>
        <taxon>Actinomycetota</taxon>
        <taxon>Actinomycetes</taxon>
        <taxon>Propionibacteriales</taxon>
        <taxon>Propionibacteriaceae</taxon>
        <taxon>Naumannella</taxon>
    </lineage>
</organism>
<gene>
    <name evidence="6" type="ORF">CLV29_2231</name>
</gene>
<evidence type="ECO:0000256" key="2">
    <source>
        <dbReference type="ARBA" id="ARBA00005866"/>
    </source>
</evidence>
<dbReference type="InterPro" id="IPR008183">
    <property type="entry name" value="Aldose_1/G6P_1-epimerase"/>
</dbReference>
<dbReference type="EC" id="5.1.3.15" evidence="4"/>
<proteinExistence type="inferred from homology"/>
<dbReference type="GO" id="GO:0005737">
    <property type="term" value="C:cytoplasm"/>
    <property type="evidence" value="ECO:0007669"/>
    <property type="project" value="TreeGrafter"/>
</dbReference>
<evidence type="ECO:0000313" key="7">
    <source>
        <dbReference type="Proteomes" id="UP000295371"/>
    </source>
</evidence>
<comment type="caution">
    <text evidence="6">The sequence shown here is derived from an EMBL/GenBank/DDBJ whole genome shotgun (WGS) entry which is preliminary data.</text>
</comment>
<dbReference type="Proteomes" id="UP000295371">
    <property type="component" value="Unassembled WGS sequence"/>
</dbReference>
<dbReference type="GO" id="GO:0030246">
    <property type="term" value="F:carbohydrate binding"/>
    <property type="evidence" value="ECO:0007669"/>
    <property type="project" value="UniProtKB-UniRule"/>
</dbReference>
<dbReference type="InterPro" id="IPR025532">
    <property type="entry name" value="G6P_1-epimerase"/>
</dbReference>
<evidence type="ECO:0000256" key="5">
    <source>
        <dbReference type="PIRSR" id="PIRSR016020-1"/>
    </source>
</evidence>
<keyword evidence="7" id="KW-1185">Reference proteome</keyword>
<dbReference type="PANTHER" id="PTHR11122">
    <property type="entry name" value="APOSPORY-ASSOCIATED PROTEIN C-RELATED"/>
    <property type="match status" value="1"/>
</dbReference>
<dbReference type="Gene3D" id="2.70.98.10">
    <property type="match status" value="1"/>
</dbReference>
<dbReference type="CDD" id="cd09020">
    <property type="entry name" value="D-hex-6-P-epi_like"/>
    <property type="match status" value="1"/>
</dbReference>
<dbReference type="EMBL" id="SOAW01000001">
    <property type="protein sequence ID" value="TDT34559.1"/>
    <property type="molecule type" value="Genomic_DNA"/>
</dbReference>
<feature type="active site" evidence="5">
    <location>
        <position position="242"/>
    </location>
</feature>
<dbReference type="GO" id="GO:0005975">
    <property type="term" value="P:carbohydrate metabolic process"/>
    <property type="evidence" value="ECO:0007669"/>
    <property type="project" value="InterPro"/>
</dbReference>
<dbReference type="RefSeq" id="WP_133754915.1">
    <property type="nucleotide sequence ID" value="NZ_SOAW01000001.1"/>
</dbReference>
<sequence>MSALTTLERGFVRATASPVGGQLLTCAVDGRELLYLSPLTDPLSGGAIRGGVPVCFPWFGNGPSGALQPSHGFARTSRWTRLSESAGEVVWQLDPAAVADSPGRAEWPFAFLATCRQSLTEAGVRVALTVRNTGEEAFTYEALLHTYLRVSDAAPTRLSGLSGSTYLDKPNDFRPTVQDGDVGFTEPLDRIYSSEAALVLHDSGRALRIDKQGSATTVVWNPGDHAPADVPAGGWRDFVCVEAGNVGDRAITLDAGAEHTLATEISLIEVLATEAGR</sequence>
<dbReference type="InterPro" id="IPR014718">
    <property type="entry name" value="GH-type_carb-bd"/>
</dbReference>
<accession>A0A4R7JDI7</accession>
<evidence type="ECO:0000256" key="1">
    <source>
        <dbReference type="ARBA" id="ARBA00001096"/>
    </source>
</evidence>
<dbReference type="SUPFAM" id="SSF74650">
    <property type="entry name" value="Galactose mutarotase-like"/>
    <property type="match status" value="1"/>
</dbReference>
<dbReference type="PANTHER" id="PTHR11122:SF13">
    <property type="entry name" value="GLUCOSE-6-PHOSPHATE 1-EPIMERASE"/>
    <property type="match status" value="1"/>
</dbReference>
<dbReference type="OrthoDB" id="9790727at2"/>
<dbReference type="AlphaFoldDB" id="A0A4R7JDI7"/>
<comment type="similarity">
    <text evidence="2 4">Belongs to the glucose-6-phosphate 1-epimerase family.</text>
</comment>
<name>A0A4R7JDI7_9ACTN</name>
<evidence type="ECO:0000256" key="3">
    <source>
        <dbReference type="ARBA" id="ARBA00023235"/>
    </source>
</evidence>
<dbReference type="Pfam" id="PF01263">
    <property type="entry name" value="Aldose_epim"/>
    <property type="match status" value="1"/>
</dbReference>
<feature type="active site" evidence="5">
    <location>
        <position position="145"/>
    </location>
</feature>
<dbReference type="GO" id="GO:0047938">
    <property type="term" value="F:glucose-6-phosphate 1-epimerase activity"/>
    <property type="evidence" value="ECO:0007669"/>
    <property type="project" value="UniProtKB-UniRule"/>
</dbReference>
<dbReference type="InterPro" id="IPR011013">
    <property type="entry name" value="Gal_mutarotase_sf_dom"/>
</dbReference>